<evidence type="ECO:0008006" key="7">
    <source>
        <dbReference type="Google" id="ProtNLM"/>
    </source>
</evidence>
<dbReference type="InterPro" id="IPR051695">
    <property type="entry name" value="Phosphoglycerate_Mutase"/>
</dbReference>
<dbReference type="Proteomes" id="UP001166286">
    <property type="component" value="Unassembled WGS sequence"/>
</dbReference>
<dbReference type="Gene3D" id="3.40.50.1240">
    <property type="entry name" value="Phosphoglycerate mutase-like"/>
    <property type="match status" value="1"/>
</dbReference>
<feature type="compositionally biased region" description="Basic and acidic residues" evidence="4">
    <location>
        <begin position="103"/>
        <end position="130"/>
    </location>
</feature>
<feature type="region of interest" description="Disordered" evidence="4">
    <location>
        <begin position="98"/>
        <end position="130"/>
    </location>
</feature>
<dbReference type="PANTHER" id="PTHR46517">
    <property type="entry name" value="FRUCTOSE-2,6-BISPHOSPHATASE TIGAR"/>
    <property type="match status" value="1"/>
</dbReference>
<accession>A0AA39R4X4</accession>
<dbReference type="InterPro" id="IPR029033">
    <property type="entry name" value="His_PPase_superfam"/>
</dbReference>
<evidence type="ECO:0000256" key="4">
    <source>
        <dbReference type="SAM" id="MobiDB-lite"/>
    </source>
</evidence>
<evidence type="ECO:0000313" key="5">
    <source>
        <dbReference type="EMBL" id="KAK0513890.1"/>
    </source>
</evidence>
<evidence type="ECO:0000313" key="6">
    <source>
        <dbReference type="Proteomes" id="UP001166286"/>
    </source>
</evidence>
<feature type="active site" description="Tele-phosphohistidine intermediate" evidence="2">
    <location>
        <position position="8"/>
    </location>
</feature>
<evidence type="ECO:0000256" key="1">
    <source>
        <dbReference type="ARBA" id="ARBA00022801"/>
    </source>
</evidence>
<dbReference type="Pfam" id="PF00300">
    <property type="entry name" value="His_Phos_1"/>
    <property type="match status" value="1"/>
</dbReference>
<feature type="binding site" evidence="3">
    <location>
        <position position="59"/>
    </location>
    <ligand>
        <name>substrate</name>
    </ligand>
</feature>
<feature type="binding site" evidence="3">
    <location>
        <begin position="7"/>
        <end position="14"/>
    </location>
    <ligand>
        <name>substrate</name>
    </ligand>
</feature>
<dbReference type="GO" id="GO:0043456">
    <property type="term" value="P:regulation of pentose-phosphate shunt"/>
    <property type="evidence" value="ECO:0007669"/>
    <property type="project" value="TreeGrafter"/>
</dbReference>
<feature type="active site" description="Proton donor/acceptor" evidence="2">
    <location>
        <position position="89"/>
    </location>
</feature>
<dbReference type="SMART" id="SM00855">
    <property type="entry name" value="PGAM"/>
    <property type="match status" value="1"/>
</dbReference>
<dbReference type="GO" id="GO:0004331">
    <property type="term" value="F:fructose-2,6-bisphosphate 2-phosphatase activity"/>
    <property type="evidence" value="ECO:0007669"/>
    <property type="project" value="TreeGrafter"/>
</dbReference>
<dbReference type="AlphaFoldDB" id="A0AA39R4X4"/>
<dbReference type="PROSITE" id="PS00175">
    <property type="entry name" value="PG_MUTASE"/>
    <property type="match status" value="1"/>
</dbReference>
<proteinExistence type="predicted"/>
<keyword evidence="6" id="KW-1185">Reference proteome</keyword>
<reference evidence="5" key="1">
    <citation type="submission" date="2023-03" db="EMBL/GenBank/DDBJ databases">
        <title>Complete genome of Cladonia borealis.</title>
        <authorList>
            <person name="Park H."/>
        </authorList>
    </citation>
    <scope>NUCLEOTIDE SEQUENCE</scope>
    <source>
        <strain evidence="5">ANT050790</strain>
    </source>
</reference>
<dbReference type="SUPFAM" id="SSF53254">
    <property type="entry name" value="Phosphoglycerate mutase-like"/>
    <property type="match status" value="1"/>
</dbReference>
<evidence type="ECO:0000256" key="2">
    <source>
        <dbReference type="PIRSR" id="PIRSR613078-1"/>
    </source>
</evidence>
<dbReference type="InterPro" id="IPR001345">
    <property type="entry name" value="PG/BPGM_mutase_AS"/>
</dbReference>
<dbReference type="PANTHER" id="PTHR46517:SF1">
    <property type="entry name" value="FRUCTOSE-2,6-BISPHOSPHATASE TIGAR"/>
    <property type="match status" value="1"/>
</dbReference>
<comment type="caution">
    <text evidence="5">The sequence shown here is derived from an EMBL/GenBank/DDBJ whole genome shotgun (WGS) entry which is preliminary data.</text>
</comment>
<dbReference type="GO" id="GO:0005829">
    <property type="term" value="C:cytosol"/>
    <property type="evidence" value="ECO:0007669"/>
    <property type="project" value="TreeGrafter"/>
</dbReference>
<organism evidence="5 6">
    <name type="scientific">Cladonia borealis</name>
    <dbReference type="NCBI Taxonomy" id="184061"/>
    <lineage>
        <taxon>Eukaryota</taxon>
        <taxon>Fungi</taxon>
        <taxon>Dikarya</taxon>
        <taxon>Ascomycota</taxon>
        <taxon>Pezizomycotina</taxon>
        <taxon>Lecanoromycetes</taxon>
        <taxon>OSLEUM clade</taxon>
        <taxon>Lecanoromycetidae</taxon>
        <taxon>Lecanorales</taxon>
        <taxon>Lecanorineae</taxon>
        <taxon>Cladoniaceae</taxon>
        <taxon>Cladonia</taxon>
    </lineage>
</organism>
<protein>
    <recommendedName>
        <fullName evidence="7">Phosphoglycerate mutase-like protein</fullName>
    </recommendedName>
</protein>
<keyword evidence="1" id="KW-0378">Hydrolase</keyword>
<evidence type="ECO:0000256" key="3">
    <source>
        <dbReference type="PIRSR" id="PIRSR613078-2"/>
    </source>
</evidence>
<dbReference type="InterPro" id="IPR013078">
    <property type="entry name" value="His_Pase_superF_clade-1"/>
</dbReference>
<gene>
    <name evidence="5" type="ORF">JMJ35_003612</name>
</gene>
<name>A0AA39R4X4_9LECA</name>
<sequence length="298" mass="33446">MQLFLIRHGETVDNVAQVYAGIKDSPLTMHGSLQAERLGRFFTKKGLLFSHVYSSDLQRATKTANAICTWNDAAGANKVQVIVKEVLREQDFGFYEGKPFYPRPRDSHKSGKENHRSQHENDPDFQDVESKESMDSRMNTFLADNLLPLLFDEQQQEHIIAVVSHGIILSHLWRCFLRILPKNSVTLMPGLSVGKGGVTPLEYLGGWSNTGYLELDIQRKSLAATEPAKSKSSLESPISQSIHKDSLPKLHDYKVTIKTVNGKEHMQGLKRTKGGVGSSKFDEGQKSIESFFKKQKMG</sequence>
<dbReference type="CDD" id="cd07067">
    <property type="entry name" value="HP_PGM_like"/>
    <property type="match status" value="1"/>
</dbReference>
<dbReference type="EMBL" id="JAFEKC020000006">
    <property type="protein sequence ID" value="KAK0513890.1"/>
    <property type="molecule type" value="Genomic_DNA"/>
</dbReference>
<dbReference type="GO" id="GO:0045820">
    <property type="term" value="P:negative regulation of glycolytic process"/>
    <property type="evidence" value="ECO:0007669"/>
    <property type="project" value="TreeGrafter"/>
</dbReference>